<reference evidence="7 8" key="1">
    <citation type="submission" date="2018-12" db="EMBL/GenBank/DDBJ databases">
        <authorList>
            <person name="Tiukova I."/>
            <person name="Dainat J."/>
        </authorList>
    </citation>
    <scope>NUCLEOTIDE SEQUENCE [LARGE SCALE GENOMIC DNA]</scope>
</reference>
<dbReference type="GO" id="GO:0000981">
    <property type="term" value="F:DNA-binding transcription factor activity, RNA polymerase II-specific"/>
    <property type="evidence" value="ECO:0007669"/>
    <property type="project" value="TreeGrafter"/>
</dbReference>
<keyword evidence="3" id="KW-0238">DNA-binding</keyword>
<keyword evidence="5" id="KW-0539">Nucleus</keyword>
<evidence type="ECO:0000256" key="1">
    <source>
        <dbReference type="ARBA" id="ARBA00004123"/>
    </source>
</evidence>
<feature type="region of interest" description="Disordered" evidence="6">
    <location>
        <begin position="449"/>
        <end position="548"/>
    </location>
</feature>
<dbReference type="Proteomes" id="UP000290900">
    <property type="component" value="Unassembled WGS sequence"/>
</dbReference>
<dbReference type="CDD" id="cd12148">
    <property type="entry name" value="fungal_TF_MHR"/>
    <property type="match status" value="1"/>
</dbReference>
<evidence type="ECO:0000256" key="6">
    <source>
        <dbReference type="SAM" id="MobiDB-lite"/>
    </source>
</evidence>
<name>A0A448YQN2_BRENA</name>
<feature type="compositionally biased region" description="Polar residues" evidence="6">
    <location>
        <begin position="465"/>
        <end position="476"/>
    </location>
</feature>
<dbReference type="PANTHER" id="PTHR31845:SF21">
    <property type="entry name" value="REGULATORY PROTEIN LEU3"/>
    <property type="match status" value="1"/>
</dbReference>
<dbReference type="PANTHER" id="PTHR31845">
    <property type="entry name" value="FINGER DOMAIN PROTEIN, PUTATIVE-RELATED"/>
    <property type="match status" value="1"/>
</dbReference>
<dbReference type="FunCoup" id="A0A448YQN2">
    <property type="interactions" value="480"/>
</dbReference>
<feature type="region of interest" description="Disordered" evidence="6">
    <location>
        <begin position="225"/>
        <end position="260"/>
    </location>
</feature>
<dbReference type="EMBL" id="CAACVR010000034">
    <property type="protein sequence ID" value="VEU23177.1"/>
    <property type="molecule type" value="Genomic_DNA"/>
</dbReference>
<dbReference type="GO" id="GO:0005634">
    <property type="term" value="C:nucleus"/>
    <property type="evidence" value="ECO:0007669"/>
    <property type="project" value="UniProtKB-SubCell"/>
</dbReference>
<evidence type="ECO:0000256" key="5">
    <source>
        <dbReference type="ARBA" id="ARBA00023242"/>
    </source>
</evidence>
<dbReference type="STRING" id="13370.A0A448YQN2"/>
<keyword evidence="2" id="KW-0805">Transcription regulation</keyword>
<keyword evidence="4" id="KW-0804">Transcription</keyword>
<evidence type="ECO:0000313" key="7">
    <source>
        <dbReference type="EMBL" id="VEU23177.1"/>
    </source>
</evidence>
<accession>A0A448YQN2</accession>
<proteinExistence type="predicted"/>
<dbReference type="AlphaFoldDB" id="A0A448YQN2"/>
<evidence type="ECO:0000256" key="2">
    <source>
        <dbReference type="ARBA" id="ARBA00023015"/>
    </source>
</evidence>
<evidence type="ECO:0000256" key="3">
    <source>
        <dbReference type="ARBA" id="ARBA00023125"/>
    </source>
</evidence>
<evidence type="ECO:0000256" key="4">
    <source>
        <dbReference type="ARBA" id="ARBA00023163"/>
    </source>
</evidence>
<dbReference type="OrthoDB" id="2341546at2759"/>
<sequence>MFTALRGFNSPLIPLSEAHRLYFALTPILKSALAELSIAPITRYTPSELDEPVLNVCSVYTVQAFLLYTFWPPLTSSVSADSSWYSLGIAIFQAIRIGIHLPGHSADGLSTQNPDLLAEQLRTWIACNIVSQTIATAFGFPGLNRLDLPRSRGLSHSEVSESLKQMLEIERFESQVAQTLNSNAFDPLMLVGPTERFPMMRLLERELDEMAMKLGVEVGTDSKAQGSAVGAENDAEGITTKGDKGGLTTTYDGSSAPTDAAGTIDGETYGNMDDFRVLCLHASRLHLLTYYFLDTDKVPEFDLSKGLIKAYNAAIKYITHCKFCQEHNPSFALHLPSVYTMTIWQAACIVARLIHSSYSSLIDVPLGRIRYLDAVSLAHEASVIKHDMAYRASGIMRSMWALFKTLNEQKELSPKVVVRSRMCASVFFDSLWILRQKCGMIKLKPDEEAVEESEESDSGKEQVSRPIQRSLSSTLHPESDARKIINTIPLDPQPISLSDKGESGSSSHSSPFMYKSPGERVRPVMRNVSSSSGPVKEGSAKEGPVNGVPVKGVPAKEVPATEAPVFSLDSWDLVNDIDSDLLFKDIDTVMNNFGFHAE</sequence>
<dbReference type="InParanoid" id="A0A448YQN2"/>
<organism evidence="7 8">
    <name type="scientific">Brettanomyces naardenensis</name>
    <name type="common">Yeast</name>
    <dbReference type="NCBI Taxonomy" id="13370"/>
    <lineage>
        <taxon>Eukaryota</taxon>
        <taxon>Fungi</taxon>
        <taxon>Dikarya</taxon>
        <taxon>Ascomycota</taxon>
        <taxon>Saccharomycotina</taxon>
        <taxon>Pichiomycetes</taxon>
        <taxon>Pichiales</taxon>
        <taxon>Pichiaceae</taxon>
        <taxon>Brettanomyces</taxon>
    </lineage>
</organism>
<gene>
    <name evidence="7" type="ORF">BRENAR_LOCUS3908</name>
</gene>
<comment type="subcellular location">
    <subcellularLocation>
        <location evidence="1">Nucleus</location>
    </subcellularLocation>
</comment>
<protein>
    <submittedName>
        <fullName evidence="7">DEKNAAC104005</fullName>
    </submittedName>
</protein>
<dbReference type="GO" id="GO:0000976">
    <property type="term" value="F:transcription cis-regulatory region binding"/>
    <property type="evidence" value="ECO:0007669"/>
    <property type="project" value="TreeGrafter"/>
</dbReference>
<keyword evidence="8" id="KW-1185">Reference proteome</keyword>
<evidence type="ECO:0000313" key="8">
    <source>
        <dbReference type="Proteomes" id="UP000290900"/>
    </source>
</evidence>
<dbReference type="InterPro" id="IPR051089">
    <property type="entry name" value="prtT"/>
</dbReference>